<organism evidence="1 2">
    <name type="scientific">Rubus argutus</name>
    <name type="common">Southern blackberry</name>
    <dbReference type="NCBI Taxonomy" id="59490"/>
    <lineage>
        <taxon>Eukaryota</taxon>
        <taxon>Viridiplantae</taxon>
        <taxon>Streptophyta</taxon>
        <taxon>Embryophyta</taxon>
        <taxon>Tracheophyta</taxon>
        <taxon>Spermatophyta</taxon>
        <taxon>Magnoliopsida</taxon>
        <taxon>eudicotyledons</taxon>
        <taxon>Gunneridae</taxon>
        <taxon>Pentapetalae</taxon>
        <taxon>rosids</taxon>
        <taxon>fabids</taxon>
        <taxon>Rosales</taxon>
        <taxon>Rosaceae</taxon>
        <taxon>Rosoideae</taxon>
        <taxon>Rosoideae incertae sedis</taxon>
        <taxon>Rubus</taxon>
    </lineage>
</organism>
<name>A0AAW1WZI1_RUBAR</name>
<dbReference type="EMBL" id="JBEDUW010000005">
    <property type="protein sequence ID" value="KAK9930097.1"/>
    <property type="molecule type" value="Genomic_DNA"/>
</dbReference>
<dbReference type="AlphaFoldDB" id="A0AAW1WZI1"/>
<evidence type="ECO:0000313" key="1">
    <source>
        <dbReference type="EMBL" id="KAK9930097.1"/>
    </source>
</evidence>
<accession>A0AAW1WZI1</accession>
<reference evidence="1 2" key="1">
    <citation type="journal article" date="2023" name="G3 (Bethesda)">
        <title>A chromosome-length genome assembly and annotation of blackberry (Rubus argutus, cv. 'Hillquist').</title>
        <authorList>
            <person name="Bruna T."/>
            <person name="Aryal R."/>
            <person name="Dudchenko O."/>
            <person name="Sargent D.J."/>
            <person name="Mead D."/>
            <person name="Buti M."/>
            <person name="Cavallini A."/>
            <person name="Hytonen T."/>
            <person name="Andres J."/>
            <person name="Pham M."/>
            <person name="Weisz D."/>
            <person name="Mascagni F."/>
            <person name="Usai G."/>
            <person name="Natali L."/>
            <person name="Bassil N."/>
            <person name="Fernandez G.E."/>
            <person name="Lomsadze A."/>
            <person name="Armour M."/>
            <person name="Olukolu B."/>
            <person name="Poorten T."/>
            <person name="Britton C."/>
            <person name="Davik J."/>
            <person name="Ashrafi H."/>
            <person name="Aiden E.L."/>
            <person name="Borodovsky M."/>
            <person name="Worthington M."/>
        </authorList>
    </citation>
    <scope>NUCLEOTIDE SEQUENCE [LARGE SCALE GENOMIC DNA]</scope>
    <source>
        <strain evidence="1">PI 553951</strain>
    </source>
</reference>
<proteinExistence type="predicted"/>
<keyword evidence="2" id="KW-1185">Reference proteome</keyword>
<protein>
    <submittedName>
        <fullName evidence="1">Uncharacterized protein</fullName>
    </submittedName>
</protein>
<comment type="caution">
    <text evidence="1">The sequence shown here is derived from an EMBL/GenBank/DDBJ whole genome shotgun (WGS) entry which is preliminary data.</text>
</comment>
<gene>
    <name evidence="1" type="ORF">M0R45_027154</name>
</gene>
<dbReference type="Proteomes" id="UP001457282">
    <property type="component" value="Unassembled WGS sequence"/>
</dbReference>
<sequence>MDSSDRKQAETSGGSRVNKECLAFTVSLQEGFRYVKAFFIGQAKKLTARNEKEASEADLLSAKMQVEAADSAEDTKNRLNKSV</sequence>
<evidence type="ECO:0000313" key="2">
    <source>
        <dbReference type="Proteomes" id="UP001457282"/>
    </source>
</evidence>